<dbReference type="InterPro" id="IPR004149">
    <property type="entry name" value="Znf_DNAligase_C4"/>
</dbReference>
<keyword evidence="3" id="KW-0436">Ligase</keyword>
<keyword evidence="5" id="KW-0479">Metal-binding</keyword>
<evidence type="ECO:0000259" key="12">
    <source>
        <dbReference type="PROSITE" id="PS50172"/>
    </source>
</evidence>
<dbReference type="NCBIfam" id="TIGR00575">
    <property type="entry name" value="dnlj"/>
    <property type="match status" value="1"/>
</dbReference>
<proteinExistence type="inferred from homology"/>
<dbReference type="FunFam" id="2.40.50.140:FF:000012">
    <property type="entry name" value="DNA ligase"/>
    <property type="match status" value="1"/>
</dbReference>
<dbReference type="InterPro" id="IPR004150">
    <property type="entry name" value="NAD_DNA_ligase_OB"/>
</dbReference>
<keyword evidence="9" id="KW-0520">NAD</keyword>
<evidence type="ECO:0000256" key="7">
    <source>
        <dbReference type="ARBA" id="ARBA00022833"/>
    </source>
</evidence>
<dbReference type="SUPFAM" id="SSF47781">
    <property type="entry name" value="RuvA domain 2-like"/>
    <property type="match status" value="1"/>
</dbReference>
<dbReference type="PANTHER" id="PTHR23389:SF9">
    <property type="entry name" value="DNA LIGASE"/>
    <property type="match status" value="1"/>
</dbReference>
<dbReference type="PANTHER" id="PTHR23389">
    <property type="entry name" value="CHROMOSOME TRANSMISSION FIDELITY FACTOR 18"/>
    <property type="match status" value="1"/>
</dbReference>
<dbReference type="Pfam" id="PF12826">
    <property type="entry name" value="HHH_2"/>
    <property type="match status" value="1"/>
</dbReference>
<keyword evidence="6" id="KW-0227">DNA damage</keyword>
<dbReference type="Pfam" id="PF03120">
    <property type="entry name" value="OB_DNA_ligase"/>
    <property type="match status" value="1"/>
</dbReference>
<comment type="cofactor">
    <cofactor evidence="1">
        <name>Mg(2+)</name>
        <dbReference type="ChEBI" id="CHEBI:18420"/>
    </cofactor>
</comment>
<evidence type="ECO:0000256" key="6">
    <source>
        <dbReference type="ARBA" id="ARBA00022763"/>
    </source>
</evidence>
<evidence type="ECO:0000256" key="8">
    <source>
        <dbReference type="ARBA" id="ARBA00022842"/>
    </source>
</evidence>
<dbReference type="EMBL" id="UINC01005206">
    <property type="protein sequence ID" value="SVA19809.1"/>
    <property type="molecule type" value="Genomic_DNA"/>
</dbReference>
<dbReference type="SMART" id="SM00532">
    <property type="entry name" value="LIGANc"/>
    <property type="match status" value="1"/>
</dbReference>
<dbReference type="HAMAP" id="MF_01588">
    <property type="entry name" value="DNA_ligase_A"/>
    <property type="match status" value="1"/>
</dbReference>
<dbReference type="SMART" id="SM00292">
    <property type="entry name" value="BRCT"/>
    <property type="match status" value="1"/>
</dbReference>
<comment type="catalytic activity">
    <reaction evidence="11">
        <text>NAD(+) + (deoxyribonucleotide)n-3'-hydroxyl + 5'-phospho-(deoxyribonucleotide)m = (deoxyribonucleotide)n+m + AMP + beta-nicotinamide D-nucleotide.</text>
        <dbReference type="EC" id="6.5.1.2"/>
    </reaction>
</comment>
<keyword evidence="7" id="KW-0862">Zinc</keyword>
<dbReference type="GO" id="GO:0003911">
    <property type="term" value="F:DNA ligase (NAD+) activity"/>
    <property type="evidence" value="ECO:0007669"/>
    <property type="project" value="UniProtKB-EC"/>
</dbReference>
<dbReference type="EC" id="6.5.1.2" evidence="2"/>
<dbReference type="InterPro" id="IPR010994">
    <property type="entry name" value="RuvA_2-like"/>
</dbReference>
<dbReference type="CDD" id="cd00114">
    <property type="entry name" value="LIGANc"/>
    <property type="match status" value="1"/>
</dbReference>
<dbReference type="Pfam" id="PF00533">
    <property type="entry name" value="BRCT"/>
    <property type="match status" value="1"/>
</dbReference>
<protein>
    <recommendedName>
        <fullName evidence="2">DNA ligase (NAD(+))</fullName>
        <ecNumber evidence="2">6.5.1.2</ecNumber>
    </recommendedName>
</protein>
<dbReference type="AlphaFoldDB" id="A0A381TVE6"/>
<gene>
    <name evidence="13" type="ORF">METZ01_LOCUS72663</name>
</gene>
<keyword evidence="8" id="KW-0460">Magnesium</keyword>
<name>A0A381TVE6_9ZZZZ</name>
<evidence type="ECO:0000256" key="3">
    <source>
        <dbReference type="ARBA" id="ARBA00022598"/>
    </source>
</evidence>
<evidence type="ECO:0000256" key="10">
    <source>
        <dbReference type="ARBA" id="ARBA00023204"/>
    </source>
</evidence>
<evidence type="ECO:0000313" key="13">
    <source>
        <dbReference type="EMBL" id="SVA19809.1"/>
    </source>
</evidence>
<evidence type="ECO:0000256" key="9">
    <source>
        <dbReference type="ARBA" id="ARBA00023027"/>
    </source>
</evidence>
<accession>A0A381TVE6</accession>
<evidence type="ECO:0000256" key="4">
    <source>
        <dbReference type="ARBA" id="ARBA00022705"/>
    </source>
</evidence>
<dbReference type="Gene3D" id="1.10.150.20">
    <property type="entry name" value="5' to 3' exonuclease, C-terminal subdomain"/>
    <property type="match status" value="2"/>
</dbReference>
<dbReference type="Pfam" id="PF01653">
    <property type="entry name" value="DNA_ligase_aden"/>
    <property type="match status" value="1"/>
</dbReference>
<dbReference type="InterPro" id="IPR001357">
    <property type="entry name" value="BRCT_dom"/>
</dbReference>
<dbReference type="InterPro" id="IPR013839">
    <property type="entry name" value="DNAligase_adenylation"/>
</dbReference>
<dbReference type="PROSITE" id="PS01055">
    <property type="entry name" value="DNA_LIGASE_N1"/>
    <property type="match status" value="1"/>
</dbReference>
<dbReference type="InterPro" id="IPR041663">
    <property type="entry name" value="DisA/LigA_HHH"/>
</dbReference>
<dbReference type="Pfam" id="PF03119">
    <property type="entry name" value="DNA_ligase_ZBD"/>
    <property type="match status" value="1"/>
</dbReference>
<dbReference type="GO" id="GO:0006260">
    <property type="term" value="P:DNA replication"/>
    <property type="evidence" value="ECO:0007669"/>
    <property type="project" value="UniProtKB-KW"/>
</dbReference>
<dbReference type="InterPro" id="IPR001679">
    <property type="entry name" value="DNA_ligase"/>
</dbReference>
<evidence type="ECO:0000256" key="5">
    <source>
        <dbReference type="ARBA" id="ARBA00022723"/>
    </source>
</evidence>
<dbReference type="GO" id="GO:0006281">
    <property type="term" value="P:DNA repair"/>
    <property type="evidence" value="ECO:0007669"/>
    <property type="project" value="UniProtKB-KW"/>
</dbReference>
<dbReference type="SUPFAM" id="SSF52113">
    <property type="entry name" value="BRCT domain"/>
    <property type="match status" value="1"/>
</dbReference>
<dbReference type="SUPFAM" id="SSF50249">
    <property type="entry name" value="Nucleic acid-binding proteins"/>
    <property type="match status" value="1"/>
</dbReference>
<dbReference type="Gene3D" id="6.20.10.30">
    <property type="match status" value="1"/>
</dbReference>
<organism evidence="13">
    <name type="scientific">marine metagenome</name>
    <dbReference type="NCBI Taxonomy" id="408172"/>
    <lineage>
        <taxon>unclassified sequences</taxon>
        <taxon>metagenomes</taxon>
        <taxon>ecological metagenomes</taxon>
    </lineage>
</organism>
<dbReference type="InterPro" id="IPR013840">
    <property type="entry name" value="DNAligase_N"/>
</dbReference>
<dbReference type="InterPro" id="IPR036420">
    <property type="entry name" value="BRCT_dom_sf"/>
</dbReference>
<sequence>MLSLANAFNKNDVEDFIDRVRKFLNIDNKEKIKFVCEPKIDGLSVNLNYKDGILKSASTRGDGKIGENVTKNIQTIVGIPSKLEEKNYPKQIEIRGEIFLNKKDFIQLNEGLNEKNKFSNPRNAAAGSLRQLDSNVTKQRPLKFLAHGIGESTKKYITMSEFYEDLNKWKIPSNNLIKICDSINSMINYFENLKEIRNTIQYDIDGIVYKVDSLKLQRRLGFIGKNPRWAIALKFSAEKAFTTIKKIDFQVGRTGAITPVARLSEVNIGGVVISNATLHNFDEIEKKDIREGDKVEIQRAGDVIPQVLKVVKKEKNRKKITKPPLNCPVCGSKTIKEKDEAVIRCTNTVSCDAQNLGGLIHFVSKKSLNIEGLGEKQINQFYKLGFIKNFEDIFYINRYKNIILDLEGWGELSFQNLIKSIEKSKSIALDKFIFSLGIRYVGETLSNLIAKEFLTIDAFINSSIDKERLFNIDGLGPKVINSIYDYMQNKRNQQIVLNLSKILNIANFKKPKSHKLFSNKNVVFTGTLSILSREEAKYLAVQLGAKISSSVTSKTDYVIVGKNPGSKAKKAKELGISILSEDDWIKKTSS</sequence>
<evidence type="ECO:0000256" key="2">
    <source>
        <dbReference type="ARBA" id="ARBA00012722"/>
    </source>
</evidence>
<feature type="domain" description="BRCT" evidence="12">
    <location>
        <begin position="512"/>
        <end position="590"/>
    </location>
</feature>
<dbReference type="Gene3D" id="2.40.50.140">
    <property type="entry name" value="Nucleic acid-binding proteins"/>
    <property type="match status" value="1"/>
</dbReference>
<dbReference type="InterPro" id="IPR012340">
    <property type="entry name" value="NA-bd_OB-fold"/>
</dbReference>
<reference evidence="13" key="1">
    <citation type="submission" date="2018-05" db="EMBL/GenBank/DDBJ databases">
        <authorList>
            <person name="Lanie J.A."/>
            <person name="Ng W.-L."/>
            <person name="Kazmierczak K.M."/>
            <person name="Andrzejewski T.M."/>
            <person name="Davidsen T.M."/>
            <person name="Wayne K.J."/>
            <person name="Tettelin H."/>
            <person name="Glass J.I."/>
            <person name="Rusch D."/>
            <person name="Podicherti R."/>
            <person name="Tsui H.-C.T."/>
            <person name="Winkler M.E."/>
        </authorList>
    </citation>
    <scope>NUCLEOTIDE SEQUENCE</scope>
</reference>
<dbReference type="PIRSF" id="PIRSF001604">
    <property type="entry name" value="LigA"/>
    <property type="match status" value="1"/>
</dbReference>
<evidence type="ECO:0000256" key="11">
    <source>
        <dbReference type="ARBA" id="ARBA00034005"/>
    </source>
</evidence>
<dbReference type="CDD" id="cd17748">
    <property type="entry name" value="BRCT_DNA_ligase_like"/>
    <property type="match status" value="1"/>
</dbReference>
<dbReference type="PROSITE" id="PS50172">
    <property type="entry name" value="BRCT"/>
    <property type="match status" value="1"/>
</dbReference>
<dbReference type="GO" id="GO:0005829">
    <property type="term" value="C:cytosol"/>
    <property type="evidence" value="ECO:0007669"/>
    <property type="project" value="TreeGrafter"/>
</dbReference>
<dbReference type="NCBIfam" id="NF005932">
    <property type="entry name" value="PRK07956.1"/>
    <property type="match status" value="1"/>
</dbReference>
<keyword evidence="4" id="KW-0235">DNA replication</keyword>
<dbReference type="InterPro" id="IPR018239">
    <property type="entry name" value="DNA_ligase_AS"/>
</dbReference>
<evidence type="ECO:0000256" key="1">
    <source>
        <dbReference type="ARBA" id="ARBA00001946"/>
    </source>
</evidence>
<dbReference type="GO" id="GO:0046872">
    <property type="term" value="F:metal ion binding"/>
    <property type="evidence" value="ECO:0007669"/>
    <property type="project" value="UniProtKB-KW"/>
</dbReference>
<dbReference type="SUPFAM" id="SSF56091">
    <property type="entry name" value="DNA ligase/mRNA capping enzyme, catalytic domain"/>
    <property type="match status" value="1"/>
</dbReference>
<dbReference type="Gene3D" id="3.30.470.30">
    <property type="entry name" value="DNA ligase/mRNA capping enzyme"/>
    <property type="match status" value="1"/>
</dbReference>
<dbReference type="Gene3D" id="3.40.50.10190">
    <property type="entry name" value="BRCT domain"/>
    <property type="match status" value="1"/>
</dbReference>
<keyword evidence="10" id="KW-0234">DNA repair</keyword>